<dbReference type="InterPro" id="IPR050638">
    <property type="entry name" value="AA-Vitamin_Transporters"/>
</dbReference>
<dbReference type="STRING" id="1754190.A0A1Y2E1H4"/>
<evidence type="ECO:0000256" key="4">
    <source>
        <dbReference type="ARBA" id="ARBA00022989"/>
    </source>
</evidence>
<organism evidence="8 9">
    <name type="scientific">Neocallimastix californiae</name>
    <dbReference type="NCBI Taxonomy" id="1754190"/>
    <lineage>
        <taxon>Eukaryota</taxon>
        <taxon>Fungi</taxon>
        <taxon>Fungi incertae sedis</taxon>
        <taxon>Chytridiomycota</taxon>
        <taxon>Chytridiomycota incertae sedis</taxon>
        <taxon>Neocallimastigomycetes</taxon>
        <taxon>Neocallimastigales</taxon>
        <taxon>Neocallimastigaceae</taxon>
        <taxon>Neocallimastix</taxon>
    </lineage>
</organism>
<evidence type="ECO:0000313" key="8">
    <source>
        <dbReference type="EMBL" id="ORY64725.1"/>
    </source>
</evidence>
<keyword evidence="2" id="KW-1003">Cell membrane</keyword>
<sequence>MISINDNKEVEIDISVVKDKEITNKPLNEIKNENQETIEIATKEKPVEDSRLRKICVNRFWLYALAITCTFLWGSAFPSVKLGYEKFHINKKDLKSIILFAGLRFTFAGLLIIAFYCIIRKQLILPKLTQLPDIIILGIIGITFQYILFYYGLSNSTGVKSSIINSLSTFLQVVLAHFIFKNDRITVRKAIGCVVGFIGVVVINIGGAIFSKSKDGNEVDISFALDGEGVLMLSCVMSSISTIIVKLLTAKGSLFKSLRDNEEKKGEKKKPDIIMITGYQMFVGALIIDIIAIIWLIFSPLKPNDNSDEKQYKNVSFTGYLLLIYMSLLSAIAFSIWNTLLRFNNVGKIAFFRFLIPIFGTLLSGIFLGENLLKLENLIALILVCLGVVIIFLLLWYKFGFILYVDDLFYS</sequence>
<evidence type="ECO:0000256" key="1">
    <source>
        <dbReference type="ARBA" id="ARBA00004651"/>
    </source>
</evidence>
<feature type="transmembrane region" description="Helical" evidence="6">
    <location>
        <begin position="131"/>
        <end position="151"/>
    </location>
</feature>
<feature type="transmembrane region" description="Helical" evidence="6">
    <location>
        <begin position="230"/>
        <end position="249"/>
    </location>
</feature>
<dbReference type="EMBL" id="MCOG01000053">
    <property type="protein sequence ID" value="ORY64725.1"/>
    <property type="molecule type" value="Genomic_DNA"/>
</dbReference>
<feature type="transmembrane region" description="Helical" evidence="6">
    <location>
        <begin position="60"/>
        <end position="77"/>
    </location>
</feature>
<dbReference type="InterPro" id="IPR000620">
    <property type="entry name" value="EamA_dom"/>
</dbReference>
<feature type="transmembrane region" description="Helical" evidence="6">
    <location>
        <begin position="97"/>
        <end position="119"/>
    </location>
</feature>
<feature type="transmembrane region" description="Helical" evidence="6">
    <location>
        <begin position="317"/>
        <end position="337"/>
    </location>
</feature>
<proteinExistence type="predicted"/>
<feature type="transmembrane region" description="Helical" evidence="6">
    <location>
        <begin position="192"/>
        <end position="210"/>
    </location>
</feature>
<dbReference type="InterPro" id="IPR037185">
    <property type="entry name" value="EmrE-like"/>
</dbReference>
<feature type="transmembrane region" description="Helical" evidence="6">
    <location>
        <begin position="273"/>
        <end position="297"/>
    </location>
</feature>
<dbReference type="PANTHER" id="PTHR32322">
    <property type="entry name" value="INNER MEMBRANE TRANSPORTER"/>
    <property type="match status" value="1"/>
</dbReference>
<feature type="domain" description="EamA" evidence="7">
    <location>
        <begin position="63"/>
        <end position="204"/>
    </location>
</feature>
<evidence type="ECO:0000313" key="9">
    <source>
        <dbReference type="Proteomes" id="UP000193920"/>
    </source>
</evidence>
<dbReference type="AlphaFoldDB" id="A0A1Y2E1H4"/>
<keyword evidence="4 6" id="KW-1133">Transmembrane helix</keyword>
<evidence type="ECO:0000256" key="2">
    <source>
        <dbReference type="ARBA" id="ARBA00022475"/>
    </source>
</evidence>
<name>A0A1Y2E1H4_9FUNG</name>
<gene>
    <name evidence="8" type="ORF">LY90DRAFT_668115</name>
</gene>
<accession>A0A1Y2E1H4</accession>
<keyword evidence="9" id="KW-1185">Reference proteome</keyword>
<dbReference type="Proteomes" id="UP000193920">
    <property type="component" value="Unassembled WGS sequence"/>
</dbReference>
<protein>
    <submittedName>
        <fullName evidence="8">DUF6-domain-containing protein</fullName>
    </submittedName>
</protein>
<keyword evidence="3 6" id="KW-0812">Transmembrane</keyword>
<dbReference type="Pfam" id="PF00892">
    <property type="entry name" value="EamA"/>
    <property type="match status" value="2"/>
</dbReference>
<dbReference type="SUPFAM" id="SSF103481">
    <property type="entry name" value="Multidrug resistance efflux transporter EmrE"/>
    <property type="match status" value="2"/>
</dbReference>
<evidence type="ECO:0000256" key="5">
    <source>
        <dbReference type="ARBA" id="ARBA00023136"/>
    </source>
</evidence>
<keyword evidence="5 6" id="KW-0472">Membrane</keyword>
<evidence type="ECO:0000256" key="3">
    <source>
        <dbReference type="ARBA" id="ARBA00022692"/>
    </source>
</evidence>
<comment type="caution">
    <text evidence="8">The sequence shown here is derived from an EMBL/GenBank/DDBJ whole genome shotgun (WGS) entry which is preliminary data.</text>
</comment>
<dbReference type="GO" id="GO:0005886">
    <property type="term" value="C:plasma membrane"/>
    <property type="evidence" value="ECO:0007669"/>
    <property type="project" value="UniProtKB-SubCell"/>
</dbReference>
<feature type="domain" description="EamA" evidence="7">
    <location>
        <begin position="272"/>
        <end position="392"/>
    </location>
</feature>
<dbReference type="OrthoDB" id="2128165at2759"/>
<dbReference type="PANTHER" id="PTHR32322:SF18">
    <property type="entry name" value="S-ADENOSYLMETHIONINE_S-ADENOSYLHOMOCYSTEINE TRANSPORTER"/>
    <property type="match status" value="1"/>
</dbReference>
<comment type="subcellular location">
    <subcellularLocation>
        <location evidence="1">Cell membrane</location>
        <topology evidence="1">Multi-pass membrane protein</topology>
    </subcellularLocation>
</comment>
<feature type="transmembrane region" description="Helical" evidence="6">
    <location>
        <begin position="349"/>
        <end position="368"/>
    </location>
</feature>
<feature type="transmembrane region" description="Helical" evidence="6">
    <location>
        <begin position="163"/>
        <end position="180"/>
    </location>
</feature>
<evidence type="ECO:0000256" key="6">
    <source>
        <dbReference type="SAM" id="Phobius"/>
    </source>
</evidence>
<evidence type="ECO:0000259" key="7">
    <source>
        <dbReference type="Pfam" id="PF00892"/>
    </source>
</evidence>
<reference evidence="8 9" key="1">
    <citation type="submission" date="2016-08" db="EMBL/GenBank/DDBJ databases">
        <title>A Parts List for Fungal Cellulosomes Revealed by Comparative Genomics.</title>
        <authorList>
            <consortium name="DOE Joint Genome Institute"/>
            <person name="Haitjema C.H."/>
            <person name="Gilmore S.P."/>
            <person name="Henske J.K."/>
            <person name="Solomon K.V."/>
            <person name="De Groot R."/>
            <person name="Kuo A."/>
            <person name="Mondo S.J."/>
            <person name="Salamov A.A."/>
            <person name="Labutti K."/>
            <person name="Zhao Z."/>
            <person name="Chiniquy J."/>
            <person name="Barry K."/>
            <person name="Brewer H.M."/>
            <person name="Purvine S.O."/>
            <person name="Wright A.T."/>
            <person name="Boxma B."/>
            <person name="Van Alen T."/>
            <person name="Hackstein J.H."/>
            <person name="Baker S.E."/>
            <person name="Grigoriev I.V."/>
            <person name="O'Malley M.A."/>
        </authorList>
    </citation>
    <scope>NUCLEOTIDE SEQUENCE [LARGE SCALE GENOMIC DNA]</scope>
    <source>
        <strain evidence="8 9">G1</strain>
    </source>
</reference>
<feature type="transmembrane region" description="Helical" evidence="6">
    <location>
        <begin position="380"/>
        <end position="405"/>
    </location>
</feature>